<proteinExistence type="predicted"/>
<comment type="caution">
    <text evidence="1">The sequence shown here is derived from an EMBL/GenBank/DDBJ whole genome shotgun (WGS) entry which is preliminary data.</text>
</comment>
<dbReference type="Proteomes" id="UP000031668">
    <property type="component" value="Unassembled WGS sequence"/>
</dbReference>
<dbReference type="EMBL" id="JWZT01002364">
    <property type="protein sequence ID" value="KII69576.1"/>
    <property type="molecule type" value="Genomic_DNA"/>
</dbReference>
<accession>A0A0C2MQR4</accession>
<dbReference type="AlphaFoldDB" id="A0A0C2MQR4"/>
<protein>
    <submittedName>
        <fullName evidence="1">Uncharacterized protein</fullName>
    </submittedName>
</protein>
<name>A0A0C2MQR4_THEKT</name>
<organism evidence="1 2">
    <name type="scientific">Thelohanellus kitauei</name>
    <name type="common">Myxosporean</name>
    <dbReference type="NCBI Taxonomy" id="669202"/>
    <lineage>
        <taxon>Eukaryota</taxon>
        <taxon>Metazoa</taxon>
        <taxon>Cnidaria</taxon>
        <taxon>Myxozoa</taxon>
        <taxon>Myxosporea</taxon>
        <taxon>Bivalvulida</taxon>
        <taxon>Platysporina</taxon>
        <taxon>Myxobolidae</taxon>
        <taxon>Thelohanellus</taxon>
    </lineage>
</organism>
<keyword evidence="2" id="KW-1185">Reference proteome</keyword>
<evidence type="ECO:0000313" key="1">
    <source>
        <dbReference type="EMBL" id="KII69576.1"/>
    </source>
</evidence>
<reference evidence="1 2" key="1">
    <citation type="journal article" date="2014" name="Genome Biol. Evol.">
        <title>The genome of the myxosporean Thelohanellus kitauei shows adaptations to nutrient acquisition within its fish host.</title>
        <authorList>
            <person name="Yang Y."/>
            <person name="Xiong J."/>
            <person name="Zhou Z."/>
            <person name="Huo F."/>
            <person name="Miao W."/>
            <person name="Ran C."/>
            <person name="Liu Y."/>
            <person name="Zhang J."/>
            <person name="Feng J."/>
            <person name="Wang M."/>
            <person name="Wang M."/>
            <person name="Wang L."/>
            <person name="Yao B."/>
        </authorList>
    </citation>
    <scope>NUCLEOTIDE SEQUENCE [LARGE SCALE GENOMIC DNA]</scope>
    <source>
        <strain evidence="1">Wuqing</strain>
    </source>
</reference>
<evidence type="ECO:0000313" key="2">
    <source>
        <dbReference type="Proteomes" id="UP000031668"/>
    </source>
</evidence>
<dbReference type="OrthoDB" id="7744248at2759"/>
<sequence length="168" mass="19466">MLRVCYYEVAGIFSVNRRILSKIHKKYQESSEIKDEKREGPRSKKVKGFPENCAKAIERIDNCATAISQIFNYNKVWIFLNFLEVSNKINSSSLYDVDSRSHMCKNLGFKIDLFLKILKSDELDVVCSNFPLVGDVSIKIFLQHTFEWKCSKDDEKPLPQSSILFVLN</sequence>
<gene>
    <name evidence="1" type="ORF">RF11_01201</name>
</gene>